<keyword evidence="6 12" id="KW-0418">Kinase</keyword>
<evidence type="ECO:0000256" key="7">
    <source>
        <dbReference type="ARBA" id="ARBA00022840"/>
    </source>
</evidence>
<dbReference type="Pfam" id="PF07568">
    <property type="entry name" value="HisKA_2"/>
    <property type="match status" value="1"/>
</dbReference>
<name>A0A0Q0RTE7_9FLAO</name>
<feature type="coiled-coil region" evidence="9">
    <location>
        <begin position="514"/>
        <end position="544"/>
    </location>
</feature>
<dbReference type="InterPro" id="IPR011990">
    <property type="entry name" value="TPR-like_helical_dom_sf"/>
</dbReference>
<keyword evidence="10" id="KW-1133">Transmembrane helix</keyword>
<keyword evidence="10" id="KW-0812">Transmembrane</keyword>
<feature type="repeat" description="TPR" evidence="8">
    <location>
        <begin position="252"/>
        <end position="285"/>
    </location>
</feature>
<dbReference type="SMART" id="SM00387">
    <property type="entry name" value="HATPase_c"/>
    <property type="match status" value="1"/>
</dbReference>
<gene>
    <name evidence="12" type="ORF">RC62_711</name>
</gene>
<dbReference type="SUPFAM" id="SSF48452">
    <property type="entry name" value="TPR-like"/>
    <property type="match status" value="1"/>
</dbReference>
<dbReference type="InterPro" id="IPR036890">
    <property type="entry name" value="HATPase_C_sf"/>
</dbReference>
<feature type="transmembrane region" description="Helical" evidence="10">
    <location>
        <begin position="494"/>
        <end position="514"/>
    </location>
</feature>
<protein>
    <recommendedName>
        <fullName evidence="2">histidine kinase</fullName>
        <ecNumber evidence="2">2.7.13.3</ecNumber>
    </recommendedName>
</protein>
<comment type="catalytic activity">
    <reaction evidence="1">
        <text>ATP + protein L-histidine = ADP + protein N-phospho-L-histidine.</text>
        <dbReference type="EC" id="2.7.13.3"/>
    </reaction>
</comment>
<dbReference type="RefSeq" id="WP_055095329.1">
    <property type="nucleotide sequence ID" value="NZ_JRLF01000011.1"/>
</dbReference>
<keyword evidence="10" id="KW-0472">Membrane</keyword>
<evidence type="ECO:0000256" key="6">
    <source>
        <dbReference type="ARBA" id="ARBA00022777"/>
    </source>
</evidence>
<dbReference type="PROSITE" id="PS50005">
    <property type="entry name" value="TPR"/>
    <property type="match status" value="1"/>
</dbReference>
<evidence type="ECO:0000256" key="5">
    <source>
        <dbReference type="ARBA" id="ARBA00022741"/>
    </source>
</evidence>
<dbReference type="OrthoDB" id="9767435at2"/>
<proteinExistence type="predicted"/>
<evidence type="ECO:0000256" key="1">
    <source>
        <dbReference type="ARBA" id="ARBA00000085"/>
    </source>
</evidence>
<dbReference type="EMBL" id="JRLF01000011">
    <property type="protein sequence ID" value="KQB40027.1"/>
    <property type="molecule type" value="Genomic_DNA"/>
</dbReference>
<dbReference type="STRING" id="362413.RC62_711"/>
<evidence type="ECO:0000256" key="4">
    <source>
        <dbReference type="ARBA" id="ARBA00022679"/>
    </source>
</evidence>
<evidence type="ECO:0000259" key="11">
    <source>
        <dbReference type="SMART" id="SM00387"/>
    </source>
</evidence>
<keyword evidence="9" id="KW-0175">Coiled coil</keyword>
<evidence type="ECO:0000313" key="12">
    <source>
        <dbReference type="EMBL" id="KQB40027.1"/>
    </source>
</evidence>
<dbReference type="SUPFAM" id="SSF55874">
    <property type="entry name" value="ATPase domain of HSP90 chaperone/DNA topoisomerase II/histidine kinase"/>
    <property type="match status" value="1"/>
</dbReference>
<evidence type="ECO:0000256" key="3">
    <source>
        <dbReference type="ARBA" id="ARBA00022553"/>
    </source>
</evidence>
<dbReference type="PANTHER" id="PTHR41523:SF8">
    <property type="entry name" value="ETHYLENE RESPONSE SENSOR PROTEIN"/>
    <property type="match status" value="1"/>
</dbReference>
<evidence type="ECO:0000256" key="10">
    <source>
        <dbReference type="SAM" id="Phobius"/>
    </source>
</evidence>
<evidence type="ECO:0000313" key="13">
    <source>
        <dbReference type="Proteomes" id="UP000050443"/>
    </source>
</evidence>
<dbReference type="Gene3D" id="3.30.450.20">
    <property type="entry name" value="PAS domain"/>
    <property type="match status" value="1"/>
</dbReference>
<keyword evidence="7" id="KW-0067">ATP-binding</keyword>
<dbReference type="Pfam" id="PF02518">
    <property type="entry name" value="HATPase_c"/>
    <property type="match status" value="1"/>
</dbReference>
<dbReference type="InterPro" id="IPR011495">
    <property type="entry name" value="Sig_transdc_His_kin_sub2_dim/P"/>
</dbReference>
<dbReference type="InterPro" id="IPR003594">
    <property type="entry name" value="HATPase_dom"/>
</dbReference>
<dbReference type="EC" id="2.7.13.3" evidence="2"/>
<dbReference type="Gene3D" id="3.30.565.10">
    <property type="entry name" value="Histidine kinase-like ATPase, C-terminal domain"/>
    <property type="match status" value="1"/>
</dbReference>
<dbReference type="PANTHER" id="PTHR41523">
    <property type="entry name" value="TWO-COMPONENT SYSTEM SENSOR PROTEIN"/>
    <property type="match status" value="1"/>
</dbReference>
<keyword evidence="8" id="KW-0802">TPR repeat</keyword>
<dbReference type="GO" id="GO:0005524">
    <property type="term" value="F:ATP binding"/>
    <property type="evidence" value="ECO:0007669"/>
    <property type="project" value="UniProtKB-KW"/>
</dbReference>
<sequence>MLLLIRTGILFFFLQFSFIASAQPIARQKGDMLKLELEKKLNDTVRVLKLQELSLYYVKKVGELKVDMDSSYVFAREAELLSNKINFKRGKWMSYILYSQIYREGQNKEKGKKELDKAFAIAKKYKINWLEGEAYLELSDYYEFTTSGIKIRIQNIEKALHAFTKAGQKKKIADLLVYYGAHYYYLGKFKDALQKYNEAKKIYTAIGSTDLQNFYSQIFKTYSKLGLYQEAITYGHIAVKYGERNKDAFFMADDYNHLGYAYYNVENYELALECHKKAFELSLKVFPDNFNFYIANSIIKEMLKLKRPKEAKHFLDTELKSQKIKDDRDLIWYRISQIIVYDALGNLKLADKYCNEVMYLQEKNKKNLLQISSFEVNNTIISHLFKVKNYELGLKYQEINKNTSSKIKDINIIMNGYLMEFKLDSASGNYSSAITSLKNYHKIKDSLFNEVKSYQISNLEVKYQTENKDQNIQLLTKESALQKAKIKSDKVAKLIAGLVLFLVLIITGLIFRGYQNKKESNKKLEASKDRIEKKNKILQNVVQEKEWLLKEIHHRVKNNLQVVMSLLNTQSSFLKDESAVIAIKESQNRINSMSLIHQRLYQSEGLSCIKMPEYIKELISHLKDSYPVNYNFIVAVEDIEMHVSQAIPIGLILNEGITNAIKYAFPNGEKGTISVTLKHFENDYFRLEIADNGVGIEGEIDISKYNSLGMKLIEGLSRDLNGKFEIINADGLKIMITFVYDYAFNFK</sequence>
<evidence type="ECO:0000256" key="2">
    <source>
        <dbReference type="ARBA" id="ARBA00012438"/>
    </source>
</evidence>
<keyword evidence="5" id="KW-0547">Nucleotide-binding</keyword>
<keyword evidence="3" id="KW-0597">Phosphoprotein</keyword>
<organism evidence="12 13">
    <name type="scientific">Flavobacterium aquidurense</name>
    <dbReference type="NCBI Taxonomy" id="362413"/>
    <lineage>
        <taxon>Bacteria</taxon>
        <taxon>Pseudomonadati</taxon>
        <taxon>Bacteroidota</taxon>
        <taxon>Flavobacteriia</taxon>
        <taxon>Flavobacteriales</taxon>
        <taxon>Flavobacteriaceae</taxon>
        <taxon>Flavobacterium</taxon>
    </lineage>
</organism>
<keyword evidence="4" id="KW-0808">Transferase</keyword>
<accession>A0A0Q0RTE7</accession>
<evidence type="ECO:0000256" key="8">
    <source>
        <dbReference type="PROSITE-ProRule" id="PRU00339"/>
    </source>
</evidence>
<dbReference type="AlphaFoldDB" id="A0A0Q0RTE7"/>
<dbReference type="GO" id="GO:0004673">
    <property type="term" value="F:protein histidine kinase activity"/>
    <property type="evidence" value="ECO:0007669"/>
    <property type="project" value="UniProtKB-EC"/>
</dbReference>
<dbReference type="SMART" id="SM00028">
    <property type="entry name" value="TPR"/>
    <property type="match status" value="3"/>
</dbReference>
<dbReference type="Proteomes" id="UP000050443">
    <property type="component" value="Unassembled WGS sequence"/>
</dbReference>
<comment type="caution">
    <text evidence="12">The sequence shown here is derived from an EMBL/GenBank/DDBJ whole genome shotgun (WGS) entry which is preliminary data.</text>
</comment>
<dbReference type="PATRIC" id="fig|362413.3.peg.690"/>
<feature type="domain" description="Histidine kinase/HSP90-like ATPase" evidence="11">
    <location>
        <begin position="644"/>
        <end position="742"/>
    </location>
</feature>
<reference evidence="12 13" key="1">
    <citation type="submission" date="2014-09" db="EMBL/GenBank/DDBJ databases">
        <title>Genome sequence of Flavobacterium aquidurense RC62.</title>
        <authorList>
            <person name="Kim J.F."/>
            <person name="Kwak M.-J."/>
        </authorList>
    </citation>
    <scope>NUCLEOTIDE SEQUENCE [LARGE SCALE GENOMIC DNA]</scope>
    <source>
        <strain evidence="12 13">RC62</strain>
    </source>
</reference>
<dbReference type="Gene3D" id="1.25.40.10">
    <property type="entry name" value="Tetratricopeptide repeat domain"/>
    <property type="match status" value="1"/>
</dbReference>
<evidence type="ECO:0000256" key="9">
    <source>
        <dbReference type="SAM" id="Coils"/>
    </source>
</evidence>
<dbReference type="InterPro" id="IPR019734">
    <property type="entry name" value="TPR_rpt"/>
</dbReference>